<dbReference type="PROSITE" id="PS00217">
    <property type="entry name" value="SUGAR_TRANSPORT_2"/>
    <property type="match status" value="1"/>
</dbReference>
<keyword evidence="5 8" id="KW-0472">Membrane</keyword>
<name>A0A1Y1KAA3_PHOPY</name>
<dbReference type="SUPFAM" id="SSF103473">
    <property type="entry name" value="MFS general substrate transporter"/>
    <property type="match status" value="1"/>
</dbReference>
<feature type="region of interest" description="Disordered" evidence="7">
    <location>
        <begin position="481"/>
        <end position="500"/>
    </location>
</feature>
<comment type="subcellular location">
    <subcellularLocation>
        <location evidence="1">Membrane</location>
        <topology evidence="1">Multi-pass membrane protein</topology>
    </subcellularLocation>
</comment>
<dbReference type="GO" id="GO:0016020">
    <property type="term" value="C:membrane"/>
    <property type="evidence" value="ECO:0007669"/>
    <property type="project" value="UniProtKB-SubCell"/>
</dbReference>
<feature type="transmembrane region" description="Helical" evidence="8">
    <location>
        <begin position="108"/>
        <end position="130"/>
    </location>
</feature>
<evidence type="ECO:0000256" key="7">
    <source>
        <dbReference type="SAM" id="MobiDB-lite"/>
    </source>
</evidence>
<dbReference type="EMBL" id="GEZM01094460">
    <property type="protein sequence ID" value="JAV55677.1"/>
    <property type="molecule type" value="Transcribed_RNA"/>
</dbReference>
<dbReference type="InterPro" id="IPR036259">
    <property type="entry name" value="MFS_trans_sf"/>
</dbReference>
<comment type="similarity">
    <text evidence="2">Belongs to the major facilitator superfamily. Sugar transporter (TC 2.A.1.1) family.</text>
</comment>
<organism evidence="10">
    <name type="scientific">Photinus pyralis</name>
    <name type="common">Common eastern firefly</name>
    <name type="synonym">Lampyris pyralis</name>
    <dbReference type="NCBI Taxonomy" id="7054"/>
    <lineage>
        <taxon>Eukaryota</taxon>
        <taxon>Metazoa</taxon>
        <taxon>Ecdysozoa</taxon>
        <taxon>Arthropoda</taxon>
        <taxon>Hexapoda</taxon>
        <taxon>Insecta</taxon>
        <taxon>Pterygota</taxon>
        <taxon>Neoptera</taxon>
        <taxon>Endopterygota</taxon>
        <taxon>Coleoptera</taxon>
        <taxon>Polyphaga</taxon>
        <taxon>Elateriformia</taxon>
        <taxon>Elateroidea</taxon>
        <taxon>Lampyridae</taxon>
        <taxon>Lampyrinae</taxon>
        <taxon>Photinus</taxon>
    </lineage>
</organism>
<keyword evidence="4 8" id="KW-1133">Transmembrane helix</keyword>
<evidence type="ECO:0000256" key="5">
    <source>
        <dbReference type="ARBA" id="ARBA00023136"/>
    </source>
</evidence>
<evidence type="ECO:0000256" key="6">
    <source>
        <dbReference type="ARBA" id="ARBA00023180"/>
    </source>
</evidence>
<evidence type="ECO:0000256" key="4">
    <source>
        <dbReference type="ARBA" id="ARBA00022989"/>
    </source>
</evidence>
<dbReference type="InterPro" id="IPR003663">
    <property type="entry name" value="Sugar/inositol_transpt"/>
</dbReference>
<evidence type="ECO:0000256" key="8">
    <source>
        <dbReference type="SAM" id="Phobius"/>
    </source>
</evidence>
<feature type="transmembrane region" description="Helical" evidence="8">
    <location>
        <begin position="52"/>
        <end position="75"/>
    </location>
</feature>
<dbReference type="PANTHER" id="PTHR48022:SF28">
    <property type="entry name" value="MAJOR FACILITATOR SUPERFAMILY (MFS) PROFILE DOMAIN-CONTAINING PROTEIN-RELATED"/>
    <property type="match status" value="1"/>
</dbReference>
<dbReference type="Gene3D" id="1.20.1250.20">
    <property type="entry name" value="MFS general substrate transporter like domains"/>
    <property type="match status" value="1"/>
</dbReference>
<keyword evidence="3 8" id="KW-0812">Transmembrane</keyword>
<protein>
    <recommendedName>
        <fullName evidence="9">Major facilitator superfamily (MFS) profile domain-containing protein</fullName>
    </recommendedName>
</protein>
<dbReference type="PROSITE" id="PS50850">
    <property type="entry name" value="MFS"/>
    <property type="match status" value="1"/>
</dbReference>
<feature type="transmembrane region" description="Helical" evidence="8">
    <location>
        <begin position="175"/>
        <end position="194"/>
    </location>
</feature>
<dbReference type="InterPro" id="IPR020846">
    <property type="entry name" value="MFS_dom"/>
</dbReference>
<reference evidence="10" key="1">
    <citation type="journal article" date="2016" name="Sci. Rep.">
        <title>Molecular characterization of firefly nuptial gifts: a multi-omics approach sheds light on postcopulatory sexual selection.</title>
        <authorList>
            <person name="Al-Wathiqui N."/>
            <person name="Fallon T.R."/>
            <person name="South A."/>
            <person name="Weng J.K."/>
            <person name="Lewis S.M."/>
        </authorList>
    </citation>
    <scope>NUCLEOTIDE SEQUENCE</scope>
</reference>
<keyword evidence="6" id="KW-0325">Glycoprotein</keyword>
<feature type="transmembrane region" description="Helical" evidence="8">
    <location>
        <begin position="301"/>
        <end position="321"/>
    </location>
</feature>
<dbReference type="AlphaFoldDB" id="A0A1Y1KAA3"/>
<dbReference type="GO" id="GO:0005351">
    <property type="term" value="F:carbohydrate:proton symporter activity"/>
    <property type="evidence" value="ECO:0007669"/>
    <property type="project" value="TreeGrafter"/>
</dbReference>
<sequence length="500" mass="54832">MIMGVQRGNPYSKALVAGGLAMLTYGWDAGVLGGVLENAEFKSAMGHPNTTIVSMITSVFLLASWLGCIIIAVIGDGFGRKYFLIAGNVVSIIGTAISATSFGYKQLIAGRVVIGIGNGFLTSTGPVYIAEYSIDKNRRGRAVNSMIATAQAGVAAAYWVDFGMRYIKNSVNWRFPIAFQAVFSIANIAILCSIPDTPRFYYAKGREAEGDSVLERLHASALSSPQVQHSKNQILTSLELENAEASKLRIKDFFWDTSDTQTARRIRTGIIIFALAYLQGLDMFLYYTTTIFQTYVGLQPVVASALSAAANTCAVLSICFTTYAIEKAGRKKWLMWGSALLGIFTVAFIGLLIHPGYKTGAAAAAMLFGYLISNSGTWSCISVVYPSEIMPLRYRQIGFSLSTSAQWLMAFLTVFAGPIAAAKIGWKIFLWFLCFQILAIPFVYYCCPETRGKSMEEIDLLFVSDNLKQMDRWKALQSDESTLKKTESDKPDDVKHCEEC</sequence>
<feature type="transmembrane region" description="Helical" evidence="8">
    <location>
        <begin position="360"/>
        <end position="385"/>
    </location>
</feature>
<dbReference type="InterPro" id="IPR050360">
    <property type="entry name" value="MFS_Sugar_Transporters"/>
</dbReference>
<feature type="transmembrane region" description="Helical" evidence="8">
    <location>
        <begin position="270"/>
        <end position="289"/>
    </location>
</feature>
<proteinExistence type="inferred from homology"/>
<evidence type="ECO:0000256" key="3">
    <source>
        <dbReference type="ARBA" id="ARBA00022692"/>
    </source>
</evidence>
<feature type="transmembrane region" description="Helical" evidence="8">
    <location>
        <begin position="142"/>
        <end position="160"/>
    </location>
</feature>
<dbReference type="PRINTS" id="PR00171">
    <property type="entry name" value="SUGRTRNSPORT"/>
</dbReference>
<feature type="domain" description="Major facilitator superfamily (MFS) profile" evidence="9">
    <location>
        <begin position="14"/>
        <end position="451"/>
    </location>
</feature>
<feature type="transmembrane region" description="Helical" evidence="8">
    <location>
        <begin position="82"/>
        <end position="102"/>
    </location>
</feature>
<dbReference type="Pfam" id="PF00083">
    <property type="entry name" value="Sugar_tr"/>
    <property type="match status" value="1"/>
</dbReference>
<evidence type="ECO:0000259" key="9">
    <source>
        <dbReference type="PROSITE" id="PS50850"/>
    </source>
</evidence>
<dbReference type="InterPro" id="IPR005829">
    <property type="entry name" value="Sugar_transporter_CS"/>
</dbReference>
<dbReference type="InterPro" id="IPR005828">
    <property type="entry name" value="MFS_sugar_transport-like"/>
</dbReference>
<feature type="transmembrane region" description="Helical" evidence="8">
    <location>
        <begin position="397"/>
        <end position="422"/>
    </location>
</feature>
<accession>A0A1Y1KAA3</accession>
<feature type="transmembrane region" description="Helical" evidence="8">
    <location>
        <begin position="333"/>
        <end position="354"/>
    </location>
</feature>
<feature type="transmembrane region" description="Helical" evidence="8">
    <location>
        <begin position="428"/>
        <end position="447"/>
    </location>
</feature>
<dbReference type="PANTHER" id="PTHR48022">
    <property type="entry name" value="PLASTIDIC GLUCOSE TRANSPORTER 4"/>
    <property type="match status" value="1"/>
</dbReference>
<evidence type="ECO:0000256" key="2">
    <source>
        <dbReference type="ARBA" id="ARBA00010992"/>
    </source>
</evidence>
<evidence type="ECO:0000256" key="1">
    <source>
        <dbReference type="ARBA" id="ARBA00004141"/>
    </source>
</evidence>
<evidence type="ECO:0000313" key="10">
    <source>
        <dbReference type="EMBL" id="JAV55677.1"/>
    </source>
</evidence>